<evidence type="ECO:0000256" key="6">
    <source>
        <dbReference type="ARBA" id="ARBA00023136"/>
    </source>
</evidence>
<feature type="transmembrane region" description="Helical" evidence="8">
    <location>
        <begin position="704"/>
        <end position="726"/>
    </location>
</feature>
<dbReference type="Gene3D" id="1.10.8.1310">
    <property type="match status" value="1"/>
</dbReference>
<dbReference type="Pfam" id="PF00230">
    <property type="entry name" value="MIP"/>
    <property type="match status" value="1"/>
</dbReference>
<dbReference type="InterPro" id="IPR001810">
    <property type="entry name" value="F-box_dom"/>
</dbReference>
<dbReference type="InterPro" id="IPR035969">
    <property type="entry name" value="Rab-GAP_TBC_sf"/>
</dbReference>
<evidence type="ECO:0000256" key="4">
    <source>
        <dbReference type="ARBA" id="ARBA00022692"/>
    </source>
</evidence>
<dbReference type="InterPro" id="IPR000195">
    <property type="entry name" value="Rab-GAP-TBC_dom"/>
</dbReference>
<feature type="transmembrane region" description="Helical" evidence="8">
    <location>
        <begin position="881"/>
        <end position="900"/>
    </location>
</feature>
<keyword evidence="3" id="KW-0343">GTPase activation</keyword>
<dbReference type="InterPro" id="IPR023271">
    <property type="entry name" value="Aquaporin-like"/>
</dbReference>
<dbReference type="PROSITE" id="PS50086">
    <property type="entry name" value="TBC_RABGAP"/>
    <property type="match status" value="1"/>
</dbReference>
<keyword evidence="6 8" id="KW-0472">Membrane</keyword>
<dbReference type="Gene3D" id="1.20.1080.10">
    <property type="entry name" value="Glycerol uptake facilitator protein"/>
    <property type="match status" value="1"/>
</dbReference>
<dbReference type="SMART" id="SM00256">
    <property type="entry name" value="FBOX"/>
    <property type="match status" value="1"/>
</dbReference>
<feature type="domain" description="Rab-GAP TBC" evidence="9">
    <location>
        <begin position="37"/>
        <end position="220"/>
    </location>
</feature>
<dbReference type="Pfam" id="PF00566">
    <property type="entry name" value="RabGAP-TBC"/>
    <property type="match status" value="1"/>
</dbReference>
<evidence type="ECO:0008006" key="13">
    <source>
        <dbReference type="Google" id="ProtNLM"/>
    </source>
</evidence>
<dbReference type="EMBL" id="MDYQ01000166">
    <property type="protein sequence ID" value="PRP79918.1"/>
    <property type="molecule type" value="Genomic_DNA"/>
</dbReference>
<comment type="subcellular location">
    <subcellularLocation>
        <location evidence="1">Membrane</location>
        <topology evidence="1">Multi-pass membrane protein</topology>
    </subcellularLocation>
</comment>
<sequence length="1230" mass="139649">MGREGEAARAKEIRRLLDDPNPRNFELLRRHAIEGGLINDEIRKIAWPMLLKVSSTPEIDLEKVEAQHKDMDQVEKDVDRSMFKFSAGRNDFMMAKRKQLSRIINTLLFKHPELHYYQGYHDVCSVFLMITGEGIRTVAIIEMQLMKDRDALDPTLESTKDILSLLFPLLQFADPELYLYIEKSGVHPYFAISWILTWFSHGFDNLKDISRLFDVFIASHPLMPLYVSCQIIIHFRKELLETVECEFCSVHSFLSKIPQHLPFDDIISRSVQLQHNLPPERLQKLAHHPLKQTSPANQYPFGWMPRRSVYDIVASNIKWMMPLETTNVEKAFFFVVAASFVAGAAYVFYEARSHWNISKDQRGHHIVTTQHMNNTLDPSEALPAEVFVHILTWLKEKDIRSCSQVNTIWRSATTEHAIWQNLCDQLWDDKVYVPKEYREMRMTDPYNAYKESIKDSTRDTITEEELLEFEWFFRFKEDPGAWYSDGDPWIQGRTPSMHKYQKGGGIRIEGDFSGAAPNRRKWRWLEDEELERGSWVQICHYPSYKIFRTSNWGWMQQSELAILLSFPMPLRGACEGEEYEDDNLPPIPELPRFRNHPLGLFSSNEQLPDTLINFLLQHVGQLPLGFTFVDNDHEYVLHTDQMDEDDEDDEDMEEEEEEDEEDEEEEMDDDALGRTNFFVLVEVTASASGSLAKLARRFPSKEEITSSSLVGAFLFLLLTSKAFRFFRTATDAILMKRLEEINLPFLSDVENYDDKTEDAAYKLACSPINNFCTPFPTVKEITPIERAIHRAKSTDYENPTVFHPRDHTLDLKGEGQNAATSSHHGRIMESHAVTTSLLEEQQHFSEHKSKWARFTSSFSPKQLQKSQAFTVTAARQYCAEILGTLLFVYVGTGTVVALAAKDSLNAASTNTCIALSFGFGVACMVYATANVSGGHLNPAITIAFMCTGNIDIVRGLFYIISQCIGSIAAAGLIRATTPPDSWEIVSGGATILGRGITVTQGVFLEVIITYMLIFTVFGTVQLRNSSTGMGKLAGLAIGLAVLVSHTFGQSFTGPSMNPARSLGPAIVFSQWAYHWIYWVGPISGGLLAAITYQFVLQPEDKEKADVKYRKKLAAKQQKALQKQQRLSARTARRHGSKRGFFSHNDNPEVYQSINPVGPALMDGGLAPVIVDGEVQGMGNVPMDLDRRDSMDRDDFTMDAGEAVGQYHLEDPNFHPELDNVIVDPATTRIL</sequence>
<dbReference type="NCBIfam" id="TIGR00861">
    <property type="entry name" value="MIP"/>
    <property type="match status" value="1"/>
</dbReference>
<evidence type="ECO:0000259" key="9">
    <source>
        <dbReference type="PROSITE" id="PS50086"/>
    </source>
</evidence>
<feature type="compositionally biased region" description="Acidic residues" evidence="7">
    <location>
        <begin position="642"/>
        <end position="669"/>
    </location>
</feature>
<dbReference type="SUPFAM" id="SSF81338">
    <property type="entry name" value="Aquaporin-like"/>
    <property type="match status" value="1"/>
</dbReference>
<dbReference type="SUPFAM" id="SSF81383">
    <property type="entry name" value="F-box domain"/>
    <property type="match status" value="1"/>
</dbReference>
<feature type="region of interest" description="Disordered" evidence="7">
    <location>
        <begin position="640"/>
        <end position="669"/>
    </location>
</feature>
<feature type="transmembrane region" description="Helical" evidence="8">
    <location>
        <begin position="1032"/>
        <end position="1052"/>
    </location>
</feature>
<dbReference type="InterPro" id="IPR022357">
    <property type="entry name" value="MIP_CS"/>
</dbReference>
<evidence type="ECO:0000256" key="3">
    <source>
        <dbReference type="ARBA" id="ARBA00022468"/>
    </source>
</evidence>
<proteinExistence type="predicted"/>
<protein>
    <recommendedName>
        <fullName evidence="13">Rab-GAP TBC domain-containing protein</fullName>
    </recommendedName>
</protein>
<feature type="transmembrane region" description="Helical" evidence="8">
    <location>
        <begin position="1072"/>
        <end position="1095"/>
    </location>
</feature>
<evidence type="ECO:0000313" key="12">
    <source>
        <dbReference type="Proteomes" id="UP000241769"/>
    </source>
</evidence>
<dbReference type="Pfam" id="PF12937">
    <property type="entry name" value="F-box-like"/>
    <property type="match status" value="1"/>
</dbReference>
<dbReference type="InterPro" id="IPR036047">
    <property type="entry name" value="F-box-like_dom_sf"/>
</dbReference>
<dbReference type="InParanoid" id="A0A2P6N7I5"/>
<comment type="caution">
    <text evidence="11">The sequence shown here is derived from an EMBL/GenBank/DDBJ whole genome shotgun (WGS) entry which is preliminary data.</text>
</comment>
<dbReference type="Gene3D" id="1.10.472.80">
    <property type="entry name" value="Ypt/Rab-GAP domain of gyp1p, domain 3"/>
    <property type="match status" value="1"/>
</dbReference>
<dbReference type="PROSITE" id="PS50181">
    <property type="entry name" value="FBOX"/>
    <property type="match status" value="1"/>
</dbReference>
<feature type="region of interest" description="Disordered" evidence="7">
    <location>
        <begin position="1119"/>
        <end position="1141"/>
    </location>
</feature>
<dbReference type="AlphaFoldDB" id="A0A2P6N7I5"/>
<reference evidence="11 12" key="1">
    <citation type="journal article" date="2018" name="Genome Biol. Evol.">
        <title>Multiple Roots of Fruiting Body Formation in Amoebozoa.</title>
        <authorList>
            <person name="Hillmann F."/>
            <person name="Forbes G."/>
            <person name="Novohradska S."/>
            <person name="Ferling I."/>
            <person name="Riege K."/>
            <person name="Groth M."/>
            <person name="Westermann M."/>
            <person name="Marz M."/>
            <person name="Spaller T."/>
            <person name="Winckler T."/>
            <person name="Schaap P."/>
            <person name="Glockner G."/>
        </authorList>
    </citation>
    <scope>NUCLEOTIDE SEQUENCE [LARGE SCALE GENOMIC DNA]</scope>
    <source>
        <strain evidence="11 12">Jena</strain>
    </source>
</reference>
<dbReference type="GO" id="GO:0015267">
    <property type="term" value="F:channel activity"/>
    <property type="evidence" value="ECO:0007669"/>
    <property type="project" value="InterPro"/>
</dbReference>
<name>A0A2P6N7I5_9EUKA</name>
<dbReference type="GO" id="GO:0005789">
    <property type="term" value="C:endoplasmic reticulum membrane"/>
    <property type="evidence" value="ECO:0007669"/>
    <property type="project" value="TreeGrafter"/>
</dbReference>
<evidence type="ECO:0000256" key="2">
    <source>
        <dbReference type="ARBA" id="ARBA00022448"/>
    </source>
</evidence>
<evidence type="ECO:0000256" key="5">
    <source>
        <dbReference type="ARBA" id="ARBA00022989"/>
    </source>
</evidence>
<keyword evidence="4 8" id="KW-0812">Transmembrane</keyword>
<dbReference type="GO" id="GO:0005096">
    <property type="term" value="F:GTPase activator activity"/>
    <property type="evidence" value="ECO:0007669"/>
    <property type="project" value="UniProtKB-KW"/>
</dbReference>
<dbReference type="STRING" id="1890364.A0A2P6N7I5"/>
<evidence type="ECO:0000256" key="8">
    <source>
        <dbReference type="SAM" id="Phobius"/>
    </source>
</evidence>
<feature type="domain" description="F-box" evidence="10">
    <location>
        <begin position="376"/>
        <end position="422"/>
    </location>
</feature>
<keyword evidence="2" id="KW-0813">Transport</keyword>
<dbReference type="PANTHER" id="PTHR20913:SF7">
    <property type="entry name" value="RE60063P"/>
    <property type="match status" value="1"/>
</dbReference>
<dbReference type="InterPro" id="IPR045913">
    <property type="entry name" value="TBC20/Gyp8-like"/>
</dbReference>
<keyword evidence="12" id="KW-1185">Reference proteome</keyword>
<dbReference type="Gene3D" id="1.20.1280.50">
    <property type="match status" value="1"/>
</dbReference>
<dbReference type="OrthoDB" id="206700at2759"/>
<evidence type="ECO:0000256" key="7">
    <source>
        <dbReference type="SAM" id="MobiDB-lite"/>
    </source>
</evidence>
<gene>
    <name evidence="11" type="ORF">PROFUN_12407</name>
</gene>
<keyword evidence="5 8" id="KW-1133">Transmembrane helix</keyword>
<dbReference type="PROSITE" id="PS00221">
    <property type="entry name" value="MIP"/>
    <property type="match status" value="1"/>
</dbReference>
<dbReference type="PRINTS" id="PR00783">
    <property type="entry name" value="MINTRINSICP"/>
</dbReference>
<dbReference type="CDD" id="cd00333">
    <property type="entry name" value="MIP"/>
    <property type="match status" value="1"/>
</dbReference>
<feature type="transmembrane region" description="Helical" evidence="8">
    <location>
        <begin position="912"/>
        <end position="929"/>
    </location>
</feature>
<feature type="transmembrane region" description="Helical" evidence="8">
    <location>
        <begin position="1002"/>
        <end position="1020"/>
    </location>
</feature>
<evidence type="ECO:0000259" key="10">
    <source>
        <dbReference type="PROSITE" id="PS50181"/>
    </source>
</evidence>
<dbReference type="GO" id="GO:0006888">
    <property type="term" value="P:endoplasmic reticulum to Golgi vesicle-mediated transport"/>
    <property type="evidence" value="ECO:0007669"/>
    <property type="project" value="TreeGrafter"/>
</dbReference>
<evidence type="ECO:0000256" key="1">
    <source>
        <dbReference type="ARBA" id="ARBA00004141"/>
    </source>
</evidence>
<evidence type="ECO:0000313" key="11">
    <source>
        <dbReference type="EMBL" id="PRP79918.1"/>
    </source>
</evidence>
<dbReference type="Proteomes" id="UP000241769">
    <property type="component" value="Unassembled WGS sequence"/>
</dbReference>
<accession>A0A2P6N7I5</accession>
<dbReference type="InterPro" id="IPR000425">
    <property type="entry name" value="MIP"/>
</dbReference>
<dbReference type="PANTHER" id="PTHR20913">
    <property type="entry name" value="TBC1 DOMAIN FAMILY MEMBER 20/GTPASE"/>
    <property type="match status" value="1"/>
</dbReference>
<dbReference type="SUPFAM" id="SSF47923">
    <property type="entry name" value="Ypt/Rab-GAP domain of gyp1p"/>
    <property type="match status" value="2"/>
</dbReference>
<organism evidence="11 12">
    <name type="scientific">Planoprotostelium fungivorum</name>
    <dbReference type="NCBI Taxonomy" id="1890364"/>
    <lineage>
        <taxon>Eukaryota</taxon>
        <taxon>Amoebozoa</taxon>
        <taxon>Evosea</taxon>
        <taxon>Variosea</taxon>
        <taxon>Cavosteliida</taxon>
        <taxon>Cavosteliaceae</taxon>
        <taxon>Planoprotostelium</taxon>
    </lineage>
</organism>
<dbReference type="SMART" id="SM00164">
    <property type="entry name" value="TBC"/>
    <property type="match status" value="1"/>
</dbReference>